<feature type="domain" description="DUF7894" evidence="1">
    <location>
        <begin position="1"/>
        <end position="70"/>
    </location>
</feature>
<accession>A0AAV6K0A8</accession>
<organism evidence="2 3">
    <name type="scientific">Rhododendron griersonianum</name>
    <dbReference type="NCBI Taxonomy" id="479676"/>
    <lineage>
        <taxon>Eukaryota</taxon>
        <taxon>Viridiplantae</taxon>
        <taxon>Streptophyta</taxon>
        <taxon>Embryophyta</taxon>
        <taxon>Tracheophyta</taxon>
        <taxon>Spermatophyta</taxon>
        <taxon>Magnoliopsida</taxon>
        <taxon>eudicotyledons</taxon>
        <taxon>Gunneridae</taxon>
        <taxon>Pentapetalae</taxon>
        <taxon>asterids</taxon>
        <taxon>Ericales</taxon>
        <taxon>Ericaceae</taxon>
        <taxon>Ericoideae</taxon>
        <taxon>Rhodoreae</taxon>
        <taxon>Rhododendron</taxon>
    </lineage>
</organism>
<evidence type="ECO:0000259" key="1">
    <source>
        <dbReference type="Pfam" id="PF25428"/>
    </source>
</evidence>
<dbReference type="PANTHER" id="PTHR37221">
    <property type="entry name" value="OS02G0582400 PROTEIN"/>
    <property type="match status" value="1"/>
</dbReference>
<name>A0AAV6K0A8_9ERIC</name>
<dbReference type="InterPro" id="IPR057216">
    <property type="entry name" value="DUF7894"/>
</dbReference>
<comment type="caution">
    <text evidence="2">The sequence shown here is derived from an EMBL/GenBank/DDBJ whole genome shotgun (WGS) entry which is preliminary data.</text>
</comment>
<protein>
    <recommendedName>
        <fullName evidence="1">DUF7894 domain-containing protein</fullName>
    </recommendedName>
</protein>
<sequence length="484" mass="54165">MKVAPKLIFLFNDADGFGNAISDALQPNPSSTLRRLEDSFELSLEGYGIKDRKVSGKIVHFVDHDGHYQMLSIPIGLPASDQWDWVPRISRGAQLGLGWPHLSWESLSRPSQSVYSWSVNSTCIRAAHTWYYEIVGGINSSGYWKGVVRLGVTFTTFASDLLSWIWTKILLPNLTHARQRTTLVPSLPESTADLVPQPSRDDTVQTTCSAVWGHWLLGLPQVTVLLMQDYEPPVLACAVNEVLASMKEESFSIVLPIVVAAPKLKLERKFSTTSDKVSLYGVQIGPETDITRTMVAKTQKPPLSMQIHHEPLACFIQLVRVLNLPTCVLIGRSSDQFQKTSGEELEYDSKLSVVLLVYVLPCQRRFVIINSLAFSTISYWHYNSFCYTGYSICVTYNVGTDINMIVGYSIGGDGDKRRDDSMLQVYSGIITLGPPLMGRGGKVIYEMAELLTSMSSLSFLRERMTWNPTKTSKDDREPWRALYG</sequence>
<dbReference type="Pfam" id="PF25428">
    <property type="entry name" value="DUF7894"/>
    <property type="match status" value="3"/>
</dbReference>
<gene>
    <name evidence="2" type="ORF">RHGRI_018108</name>
</gene>
<dbReference type="PANTHER" id="PTHR37221:SF1">
    <property type="entry name" value="OS02G0582400 PROTEIN"/>
    <property type="match status" value="1"/>
</dbReference>
<keyword evidence="3" id="KW-1185">Reference proteome</keyword>
<evidence type="ECO:0000313" key="2">
    <source>
        <dbReference type="EMBL" id="KAG5545839.1"/>
    </source>
</evidence>
<dbReference type="AlphaFoldDB" id="A0AAV6K0A8"/>
<reference evidence="2 3" key="1">
    <citation type="submission" date="2020-08" db="EMBL/GenBank/DDBJ databases">
        <title>Plant Genome Project.</title>
        <authorList>
            <person name="Zhang R.-G."/>
        </authorList>
    </citation>
    <scope>NUCLEOTIDE SEQUENCE [LARGE SCALE GENOMIC DNA]</scope>
    <source>
        <strain evidence="2">WSP0</strain>
        <tissue evidence="2">Leaf</tissue>
    </source>
</reference>
<proteinExistence type="predicted"/>
<dbReference type="Proteomes" id="UP000823749">
    <property type="component" value="Chromosome 6"/>
</dbReference>
<feature type="domain" description="DUF7894" evidence="1">
    <location>
        <begin position="218"/>
        <end position="350"/>
    </location>
</feature>
<evidence type="ECO:0000313" key="3">
    <source>
        <dbReference type="Proteomes" id="UP000823749"/>
    </source>
</evidence>
<feature type="domain" description="DUF7894" evidence="1">
    <location>
        <begin position="442"/>
        <end position="484"/>
    </location>
</feature>
<dbReference type="EMBL" id="JACTNZ010000006">
    <property type="protein sequence ID" value="KAG5545839.1"/>
    <property type="molecule type" value="Genomic_DNA"/>
</dbReference>